<comment type="caution">
    <text evidence="2">The sequence shown here is derived from an EMBL/GenBank/DDBJ whole genome shotgun (WGS) entry which is preliminary data.</text>
</comment>
<dbReference type="InterPro" id="IPR036052">
    <property type="entry name" value="TrpB-like_PALP_sf"/>
</dbReference>
<dbReference type="Pfam" id="PF00291">
    <property type="entry name" value="PALP"/>
    <property type="match status" value="1"/>
</dbReference>
<dbReference type="CDD" id="cd01561">
    <property type="entry name" value="CBS_like"/>
    <property type="match status" value="1"/>
</dbReference>
<dbReference type="InterPro" id="IPR001926">
    <property type="entry name" value="TrpB-like_PALP"/>
</dbReference>
<dbReference type="SUPFAM" id="SSF53686">
    <property type="entry name" value="Tryptophan synthase beta subunit-like PLP-dependent enzymes"/>
    <property type="match status" value="1"/>
</dbReference>
<gene>
    <name evidence="2" type="ORF">CspeluHIS016_0100050</name>
</gene>
<evidence type="ECO:0000259" key="1">
    <source>
        <dbReference type="Pfam" id="PF00291"/>
    </source>
</evidence>
<evidence type="ECO:0000313" key="2">
    <source>
        <dbReference type="EMBL" id="GMK53419.1"/>
    </source>
</evidence>
<proteinExistence type="predicted"/>
<protein>
    <recommendedName>
        <fullName evidence="1">Tryptophan synthase beta chain-like PALP domain-containing protein</fullName>
    </recommendedName>
</protein>
<organism evidence="2 3">
    <name type="scientific">Cutaneotrichosporon spelunceum</name>
    <dbReference type="NCBI Taxonomy" id="1672016"/>
    <lineage>
        <taxon>Eukaryota</taxon>
        <taxon>Fungi</taxon>
        <taxon>Dikarya</taxon>
        <taxon>Basidiomycota</taxon>
        <taxon>Agaricomycotina</taxon>
        <taxon>Tremellomycetes</taxon>
        <taxon>Trichosporonales</taxon>
        <taxon>Trichosporonaceae</taxon>
        <taxon>Cutaneotrichosporon</taxon>
    </lineage>
</organism>
<reference evidence="2" key="1">
    <citation type="journal article" date="2023" name="BMC Genomics">
        <title>Chromosome-level genome assemblies of Cutaneotrichosporon spp. (Trichosporonales, Basidiomycota) reveal imbalanced evolution between nucleotide sequences and chromosome synteny.</title>
        <authorList>
            <person name="Kobayashi Y."/>
            <person name="Kayamori A."/>
            <person name="Aoki K."/>
            <person name="Shiwa Y."/>
            <person name="Matsutani M."/>
            <person name="Fujita N."/>
            <person name="Sugita T."/>
            <person name="Iwasaki W."/>
            <person name="Tanaka N."/>
            <person name="Takashima M."/>
        </authorList>
    </citation>
    <scope>NUCLEOTIDE SEQUENCE</scope>
    <source>
        <strain evidence="2">HIS016</strain>
    </source>
</reference>
<dbReference type="PANTHER" id="PTHR10314">
    <property type="entry name" value="CYSTATHIONINE BETA-SYNTHASE"/>
    <property type="match status" value="1"/>
</dbReference>
<dbReference type="Proteomes" id="UP001222932">
    <property type="component" value="Unassembled WGS sequence"/>
</dbReference>
<dbReference type="EMBL" id="BTCM01000001">
    <property type="protein sequence ID" value="GMK53419.1"/>
    <property type="molecule type" value="Genomic_DNA"/>
</dbReference>
<accession>A0AAD3TMV3</accession>
<name>A0AAD3TMV3_9TREE</name>
<dbReference type="Gene3D" id="3.40.50.1100">
    <property type="match status" value="2"/>
</dbReference>
<sequence>MSNKDKVLASAVEAIGNTPLVRLDRITAALGLEGTILAKLDYLNPGGSKKDRAARGIIEEAEAAGLLKPGQPVVELTSGNMGTGLAIICGIRGHPFIAVMSRGNSPERARMMAALGAEVVLVDQLPGSVPGQVSGGDLALVEQRAQEVTTARAAFRADQFARDGNWRAHYRGTARELWAQTDGHLDGFIDFAGSGGTFAGVSRALKELNPEAKCFVVEPEGAAVLAGQEASNPDHPIQGGGYAMPDLAFLKGVEADGYVQVTGDEARQAARMLTTKEGIFGGFSSGANLAAAVKVLQGEMRGKTVAMVCGGVQDTPDTYMVGGDSATAACTIPVPPPAPPLASQRECLAGLTLRRWTPGQCWRTRWLRVCTSEWLND</sequence>
<dbReference type="InterPro" id="IPR050214">
    <property type="entry name" value="Cys_Synth/Cystath_Beta-Synth"/>
</dbReference>
<feature type="domain" description="Tryptophan synthase beta chain-like PALP" evidence="1">
    <location>
        <begin position="14"/>
        <end position="310"/>
    </location>
</feature>
<keyword evidence="3" id="KW-1185">Reference proteome</keyword>
<reference evidence="2" key="2">
    <citation type="submission" date="2023-06" db="EMBL/GenBank/DDBJ databases">
        <authorList>
            <person name="Kobayashi Y."/>
            <person name="Kayamori A."/>
            <person name="Aoki K."/>
            <person name="Shiwa Y."/>
            <person name="Fujita N."/>
            <person name="Sugita T."/>
            <person name="Iwasaki W."/>
            <person name="Tanaka N."/>
            <person name="Takashima M."/>
        </authorList>
    </citation>
    <scope>NUCLEOTIDE SEQUENCE</scope>
    <source>
        <strain evidence="2">HIS016</strain>
    </source>
</reference>
<dbReference type="AlphaFoldDB" id="A0AAD3TMV3"/>
<evidence type="ECO:0000313" key="3">
    <source>
        <dbReference type="Proteomes" id="UP001222932"/>
    </source>
</evidence>